<proteinExistence type="predicted"/>
<dbReference type="EMBL" id="VJMI01020858">
    <property type="protein sequence ID" value="KAF0703203.1"/>
    <property type="molecule type" value="Genomic_DNA"/>
</dbReference>
<dbReference type="Pfam" id="PF00023">
    <property type="entry name" value="Ank"/>
    <property type="match status" value="1"/>
</dbReference>
<dbReference type="AlphaFoldDB" id="A0A6A4YX16"/>
<dbReference type="PANTHER" id="PTHR46586">
    <property type="entry name" value="ANKYRIN REPEAT-CONTAINING PROTEIN"/>
    <property type="match status" value="1"/>
</dbReference>
<name>A0A6A4YX16_APHAT</name>
<protein>
    <submittedName>
        <fullName evidence="1">Uncharacterized protein</fullName>
    </submittedName>
</protein>
<dbReference type="Pfam" id="PF13637">
    <property type="entry name" value="Ank_4"/>
    <property type="match status" value="1"/>
</dbReference>
<dbReference type="Gene3D" id="1.25.40.20">
    <property type="entry name" value="Ankyrin repeat-containing domain"/>
    <property type="match status" value="1"/>
</dbReference>
<sequence length="206" mass="22710">MSVTAVFTTPDLLNQVLAFSPGVSYVVRLFLESCQHMPRVGLRATALDIACRQGDLHLVQQLQDRPCTTKAMDWAAANGHLDVVAFLHQHRSEGCTVDAIDRAAQRGHGDVVEFLLTHRPTAGFSPNALVWAAAHGHVSVLRALLNANPTCEWNYEHAMARAIENGHDNAVTFIRSTLSNRRPVVVAIADESVKEEFISLLPRRLM</sequence>
<organism evidence="1 2">
    <name type="scientific">Aphanomyces astaci</name>
    <name type="common">Crayfish plague agent</name>
    <dbReference type="NCBI Taxonomy" id="112090"/>
    <lineage>
        <taxon>Eukaryota</taxon>
        <taxon>Sar</taxon>
        <taxon>Stramenopiles</taxon>
        <taxon>Oomycota</taxon>
        <taxon>Saprolegniomycetes</taxon>
        <taxon>Saprolegniales</taxon>
        <taxon>Verrucalvaceae</taxon>
        <taxon>Aphanomyces</taxon>
    </lineage>
</organism>
<dbReference type="SMART" id="SM00248">
    <property type="entry name" value="ANK"/>
    <property type="match status" value="2"/>
</dbReference>
<comment type="caution">
    <text evidence="1">The sequence shown here is derived from an EMBL/GenBank/DDBJ whole genome shotgun (WGS) entry which is preliminary data.</text>
</comment>
<dbReference type="InterPro" id="IPR002110">
    <property type="entry name" value="Ankyrin_rpt"/>
</dbReference>
<dbReference type="Proteomes" id="UP000469452">
    <property type="component" value="Unassembled WGS sequence"/>
</dbReference>
<dbReference type="PANTHER" id="PTHR46586:SF3">
    <property type="entry name" value="ANKYRIN REPEAT-CONTAINING PROTEIN"/>
    <property type="match status" value="1"/>
</dbReference>
<reference evidence="1 2" key="1">
    <citation type="submission" date="2019-06" db="EMBL/GenBank/DDBJ databases">
        <title>Genomics analysis of Aphanomyces spp. identifies a new class of oomycete effector associated with host adaptation.</title>
        <authorList>
            <person name="Gaulin E."/>
        </authorList>
    </citation>
    <scope>NUCLEOTIDE SEQUENCE [LARGE SCALE GENOMIC DNA]</scope>
    <source>
        <strain evidence="1 2">E</strain>
    </source>
</reference>
<accession>A0A6A4YX16</accession>
<dbReference type="InterPro" id="IPR052050">
    <property type="entry name" value="SecEffector_AnkRepeat"/>
</dbReference>
<gene>
    <name evidence="1" type="ORF">AaE_015496</name>
</gene>
<dbReference type="VEuPathDB" id="FungiDB:H257_10633"/>
<evidence type="ECO:0000313" key="2">
    <source>
        <dbReference type="Proteomes" id="UP000469452"/>
    </source>
</evidence>
<evidence type="ECO:0000313" key="1">
    <source>
        <dbReference type="EMBL" id="KAF0703203.1"/>
    </source>
</evidence>
<dbReference type="SUPFAM" id="SSF48403">
    <property type="entry name" value="Ankyrin repeat"/>
    <property type="match status" value="1"/>
</dbReference>
<dbReference type="InterPro" id="IPR036770">
    <property type="entry name" value="Ankyrin_rpt-contain_sf"/>
</dbReference>